<dbReference type="RefSeq" id="WP_023359450.1">
    <property type="nucleotide sequence ID" value="NC_022657.1"/>
</dbReference>
<gene>
    <name evidence="3" type="ORF">AFR_08150</name>
</gene>
<dbReference type="OrthoDB" id="3538879at2"/>
<evidence type="ECO:0000313" key="3">
    <source>
        <dbReference type="EMBL" id="AGZ39919.1"/>
    </source>
</evidence>
<feature type="domain" description="PatA-like N-terminal" evidence="2">
    <location>
        <begin position="3"/>
        <end position="141"/>
    </location>
</feature>
<evidence type="ECO:0000256" key="1">
    <source>
        <dbReference type="SAM" id="MobiDB-lite"/>
    </source>
</evidence>
<dbReference type="KEGG" id="afs:AFR_08150"/>
<accession>U5VSS7</accession>
<dbReference type="Pfam" id="PF14332">
    <property type="entry name" value="DUF4388"/>
    <property type="match status" value="1"/>
</dbReference>
<dbReference type="HOGENOM" id="CLU_1599195_0_0_11"/>
<dbReference type="Proteomes" id="UP000017746">
    <property type="component" value="Chromosome"/>
</dbReference>
<feature type="region of interest" description="Disordered" evidence="1">
    <location>
        <begin position="145"/>
        <end position="166"/>
    </location>
</feature>
<dbReference type="PATRIC" id="fig|1246995.3.peg.1663"/>
<reference evidence="3 4" key="1">
    <citation type="journal article" date="2014" name="J. Biotechnol.">
        <title>Complete genome sequence of the actinobacterium Actinoplanes friuliensis HAG 010964, producer of the lipopeptide antibiotic friulimycin.</title>
        <authorList>
            <person name="Ruckert C."/>
            <person name="Szczepanowski R."/>
            <person name="Albersmeier A."/>
            <person name="Goesmann A."/>
            <person name="Fischer N."/>
            <person name="Steinkamper A."/>
            <person name="Puhler A."/>
            <person name="Biener R."/>
            <person name="Schwartz D."/>
            <person name="Kalinowski J."/>
        </authorList>
    </citation>
    <scope>NUCLEOTIDE SEQUENCE [LARGE SCALE GENOMIC DNA]</scope>
    <source>
        <strain evidence="3 4">DSM 7358</strain>
    </source>
</reference>
<evidence type="ECO:0000259" key="2">
    <source>
        <dbReference type="Pfam" id="PF14332"/>
    </source>
</evidence>
<dbReference type="EMBL" id="CP006272">
    <property type="protein sequence ID" value="AGZ39919.1"/>
    <property type="molecule type" value="Genomic_DNA"/>
</dbReference>
<dbReference type="InterPro" id="IPR025497">
    <property type="entry name" value="PatA-like_N"/>
</dbReference>
<dbReference type="AlphaFoldDB" id="U5VSS7"/>
<organism evidence="3 4">
    <name type="scientific">Actinoplanes friuliensis DSM 7358</name>
    <dbReference type="NCBI Taxonomy" id="1246995"/>
    <lineage>
        <taxon>Bacteria</taxon>
        <taxon>Bacillati</taxon>
        <taxon>Actinomycetota</taxon>
        <taxon>Actinomycetes</taxon>
        <taxon>Micromonosporales</taxon>
        <taxon>Micromonosporaceae</taxon>
        <taxon>Actinoplanes</taxon>
    </lineage>
</organism>
<evidence type="ECO:0000313" key="4">
    <source>
        <dbReference type="Proteomes" id="UP000017746"/>
    </source>
</evidence>
<proteinExistence type="predicted"/>
<dbReference type="STRING" id="1246995.AFR_08150"/>
<keyword evidence="4" id="KW-1185">Reference proteome</keyword>
<name>U5VSS7_9ACTN</name>
<sequence length="166" mass="17597">MNSLRRLLSNLAESGRTGALHIDGTPGGVVYLVAGRITHAESPDCPGIGERLVACGRLSEGAWLSAYRRGVGDRAVGRMLVRDGHLGHHELACRVVATITAATHALLQSGDAPARFVPGERHWFGTVAQVELGGLGHETAKRLLNRPAAHRPRATSRPRKLAATPG</sequence>
<protein>
    <recommendedName>
        <fullName evidence="2">PatA-like N-terminal domain-containing protein</fullName>
    </recommendedName>
</protein>
<feature type="compositionally biased region" description="Basic residues" evidence="1">
    <location>
        <begin position="148"/>
        <end position="160"/>
    </location>
</feature>